<reference evidence="5" key="1">
    <citation type="submission" date="2014-09" db="EMBL/GenBank/DDBJ databases">
        <authorList>
            <person name="Magalhaes I.L.F."/>
            <person name="Oliveira U."/>
            <person name="Santos F.R."/>
            <person name="Vidigal T.H.D.A."/>
            <person name="Brescovit A.D."/>
            <person name="Santos A.J."/>
        </authorList>
    </citation>
    <scope>NUCLEOTIDE SEQUENCE</scope>
    <source>
        <tissue evidence="5">Shoot tissue taken approximately 20 cm above the soil surface</tissue>
    </source>
</reference>
<dbReference type="Gene3D" id="3.20.20.80">
    <property type="entry name" value="Glycosidases"/>
    <property type="match status" value="1"/>
</dbReference>
<feature type="chain" id="PRO_5002048356" evidence="4">
    <location>
        <begin position="25"/>
        <end position="111"/>
    </location>
</feature>
<dbReference type="Pfam" id="PF00232">
    <property type="entry name" value="Glyco_hydro_1"/>
    <property type="match status" value="1"/>
</dbReference>
<evidence type="ECO:0000256" key="3">
    <source>
        <dbReference type="RuleBase" id="RU003690"/>
    </source>
</evidence>
<keyword evidence="2" id="KW-0378">Hydrolase</keyword>
<evidence type="ECO:0000256" key="1">
    <source>
        <dbReference type="ARBA" id="ARBA00010838"/>
    </source>
</evidence>
<dbReference type="AlphaFoldDB" id="A0A0A9HSD6"/>
<dbReference type="GO" id="GO:0008422">
    <property type="term" value="F:beta-glucosidase activity"/>
    <property type="evidence" value="ECO:0007669"/>
    <property type="project" value="UniProtKB-ARBA"/>
</dbReference>
<dbReference type="InterPro" id="IPR033132">
    <property type="entry name" value="GH_1_N_CS"/>
</dbReference>
<protein>
    <submittedName>
        <fullName evidence="5">BGL19</fullName>
    </submittedName>
</protein>
<organism evidence="5">
    <name type="scientific">Arundo donax</name>
    <name type="common">Giant reed</name>
    <name type="synonym">Donax arundinaceus</name>
    <dbReference type="NCBI Taxonomy" id="35708"/>
    <lineage>
        <taxon>Eukaryota</taxon>
        <taxon>Viridiplantae</taxon>
        <taxon>Streptophyta</taxon>
        <taxon>Embryophyta</taxon>
        <taxon>Tracheophyta</taxon>
        <taxon>Spermatophyta</taxon>
        <taxon>Magnoliopsida</taxon>
        <taxon>Liliopsida</taxon>
        <taxon>Poales</taxon>
        <taxon>Poaceae</taxon>
        <taxon>PACMAD clade</taxon>
        <taxon>Arundinoideae</taxon>
        <taxon>Arundineae</taxon>
        <taxon>Arundo</taxon>
    </lineage>
</organism>
<keyword evidence="4" id="KW-0732">Signal</keyword>
<dbReference type="PANTHER" id="PTHR10353">
    <property type="entry name" value="GLYCOSYL HYDROLASE"/>
    <property type="match status" value="1"/>
</dbReference>
<reference evidence="5" key="2">
    <citation type="journal article" date="2015" name="Data Brief">
        <title>Shoot transcriptome of the giant reed, Arundo donax.</title>
        <authorList>
            <person name="Barrero R.A."/>
            <person name="Guerrero F.D."/>
            <person name="Moolhuijzen P."/>
            <person name="Goolsby J.A."/>
            <person name="Tidwell J."/>
            <person name="Bellgard S.E."/>
            <person name="Bellgard M.I."/>
        </authorList>
    </citation>
    <scope>NUCLEOTIDE SEQUENCE</scope>
    <source>
        <tissue evidence="5">Shoot tissue taken approximately 20 cm above the soil surface</tissue>
    </source>
</reference>
<dbReference type="PANTHER" id="PTHR10353:SF204">
    <property type="entry name" value="BETA-GLUCOSIDASE 20"/>
    <property type="match status" value="1"/>
</dbReference>
<proteinExistence type="inferred from homology"/>
<feature type="signal peptide" evidence="4">
    <location>
        <begin position="1"/>
        <end position="24"/>
    </location>
</feature>
<comment type="similarity">
    <text evidence="1 3">Belongs to the glycosyl hydrolase 1 family.</text>
</comment>
<evidence type="ECO:0000256" key="4">
    <source>
        <dbReference type="SAM" id="SignalP"/>
    </source>
</evidence>
<dbReference type="SUPFAM" id="SSF51445">
    <property type="entry name" value="(Trans)glycosidases"/>
    <property type="match status" value="1"/>
</dbReference>
<accession>A0A0A9HSD6</accession>
<dbReference type="PROSITE" id="PS00653">
    <property type="entry name" value="GLYCOSYL_HYDROL_F1_2"/>
    <property type="match status" value="1"/>
</dbReference>
<name>A0A0A9HSD6_ARUDO</name>
<evidence type="ECO:0000313" key="5">
    <source>
        <dbReference type="EMBL" id="JAE37811.1"/>
    </source>
</evidence>
<sequence>MEKGLLLLLPWLLLLLLALHGATALRFTVDDFPDGFAFGAGTAAFQYEGAAAEDGKSPSIWDTYAHSARNPNERNGDIAADGYNKYKEDVKLIKDKPESLQVQHILDKTYS</sequence>
<dbReference type="InterPro" id="IPR017853">
    <property type="entry name" value="GH"/>
</dbReference>
<dbReference type="EMBL" id="GBRH01160085">
    <property type="protein sequence ID" value="JAE37811.1"/>
    <property type="molecule type" value="Transcribed_RNA"/>
</dbReference>
<dbReference type="GO" id="GO:0005975">
    <property type="term" value="P:carbohydrate metabolic process"/>
    <property type="evidence" value="ECO:0007669"/>
    <property type="project" value="InterPro"/>
</dbReference>
<dbReference type="InterPro" id="IPR001360">
    <property type="entry name" value="Glyco_hydro_1"/>
</dbReference>
<evidence type="ECO:0000256" key="2">
    <source>
        <dbReference type="ARBA" id="ARBA00022801"/>
    </source>
</evidence>